<dbReference type="Pfam" id="PF04237">
    <property type="entry name" value="YjbR"/>
    <property type="match status" value="1"/>
</dbReference>
<dbReference type="Gene3D" id="3.90.1150.30">
    <property type="match status" value="1"/>
</dbReference>
<gene>
    <name evidence="1" type="ORF">BKA15_004944</name>
</gene>
<keyword evidence="2" id="KW-1185">Reference proteome</keyword>
<dbReference type="Proteomes" id="UP000569914">
    <property type="component" value="Unassembled WGS sequence"/>
</dbReference>
<name>A0A7Y9IBF1_9ACTN</name>
<dbReference type="AlphaFoldDB" id="A0A7Y9IBF1"/>
<reference evidence="1 2" key="1">
    <citation type="submission" date="2020-07" db="EMBL/GenBank/DDBJ databases">
        <title>Sequencing the genomes of 1000 actinobacteria strains.</title>
        <authorList>
            <person name="Klenk H.-P."/>
        </authorList>
    </citation>
    <scope>NUCLEOTIDE SEQUENCE [LARGE SCALE GENOMIC DNA]</scope>
    <source>
        <strain evidence="1 2">DSM 22083</strain>
    </source>
</reference>
<dbReference type="EMBL" id="JACCBU010000001">
    <property type="protein sequence ID" value="NYE73615.1"/>
    <property type="molecule type" value="Genomic_DNA"/>
</dbReference>
<dbReference type="InterPro" id="IPR038056">
    <property type="entry name" value="YjbR-like_sf"/>
</dbReference>
<evidence type="ECO:0000313" key="2">
    <source>
        <dbReference type="Proteomes" id="UP000569914"/>
    </source>
</evidence>
<protein>
    <recommendedName>
        <fullName evidence="3">YjbR protein</fullName>
    </recommendedName>
</protein>
<dbReference type="RefSeq" id="WP_179755238.1">
    <property type="nucleotide sequence ID" value="NZ_JACCBU010000001.1"/>
</dbReference>
<organism evidence="1 2">
    <name type="scientific">Microlunatus parietis</name>
    <dbReference type="NCBI Taxonomy" id="682979"/>
    <lineage>
        <taxon>Bacteria</taxon>
        <taxon>Bacillati</taxon>
        <taxon>Actinomycetota</taxon>
        <taxon>Actinomycetes</taxon>
        <taxon>Propionibacteriales</taxon>
        <taxon>Propionibacteriaceae</taxon>
        <taxon>Microlunatus</taxon>
    </lineage>
</organism>
<accession>A0A7Y9IBF1</accession>
<dbReference type="InterPro" id="IPR058532">
    <property type="entry name" value="YjbR/MT2646/Rv2570-like"/>
</dbReference>
<evidence type="ECO:0008006" key="3">
    <source>
        <dbReference type="Google" id="ProtNLM"/>
    </source>
</evidence>
<proteinExistence type="predicted"/>
<evidence type="ECO:0000313" key="1">
    <source>
        <dbReference type="EMBL" id="NYE73615.1"/>
    </source>
</evidence>
<comment type="caution">
    <text evidence="1">The sequence shown here is derived from an EMBL/GenBank/DDBJ whole genome shotgun (WGS) entry which is preliminary data.</text>
</comment>
<dbReference type="SUPFAM" id="SSF142906">
    <property type="entry name" value="YjbR-like"/>
    <property type="match status" value="1"/>
</dbReference>
<sequence length="130" mass="14301">MAAYTDGDVDQALAAVRVACLGLPESSERPSHGGPAFFIKDKKCFVMFLDDHHGDGRLAIWCAAPPGAQADLVETEPDRFFVPPYVGHRGWLGVHLVDIDQDELNAICLDAFRAVAPKRVLDQLDDQDQR</sequence>